<evidence type="ECO:0000256" key="4">
    <source>
        <dbReference type="ARBA" id="ARBA00022679"/>
    </source>
</evidence>
<proteinExistence type="predicted"/>
<evidence type="ECO:0000313" key="9">
    <source>
        <dbReference type="EMBL" id="TDS12693.1"/>
    </source>
</evidence>
<dbReference type="InterPro" id="IPR003018">
    <property type="entry name" value="GAF"/>
</dbReference>
<dbReference type="Gene3D" id="3.30.450.20">
    <property type="entry name" value="PAS domain"/>
    <property type="match status" value="5"/>
</dbReference>
<gene>
    <name evidence="9" type="ORF">DFQ03_3151</name>
</gene>
<dbReference type="CDD" id="cd00130">
    <property type="entry name" value="PAS"/>
    <property type="match status" value="4"/>
</dbReference>
<evidence type="ECO:0000259" key="8">
    <source>
        <dbReference type="PROSITE" id="PS50113"/>
    </source>
</evidence>
<protein>
    <recommendedName>
        <fullName evidence="2">histidine kinase</fullName>
        <ecNumber evidence="2">2.7.13.3</ecNumber>
    </recommendedName>
</protein>
<dbReference type="EC" id="2.7.13.3" evidence="2"/>
<organism evidence="9 10">
    <name type="scientific">Maribacter caenipelagi</name>
    <dbReference type="NCBI Taxonomy" id="1447781"/>
    <lineage>
        <taxon>Bacteria</taxon>
        <taxon>Pseudomonadati</taxon>
        <taxon>Bacteroidota</taxon>
        <taxon>Flavobacteriia</taxon>
        <taxon>Flavobacteriales</taxon>
        <taxon>Flavobacteriaceae</taxon>
        <taxon>Maribacter</taxon>
    </lineage>
</organism>
<accession>A0A4R7CW22</accession>
<keyword evidence="4" id="KW-0808">Transferase</keyword>
<sequence length="891" mass="102423">MCFDQDKMKGSTILDTNRLETLMSYDVMDTHPEAIYDEITSLAASICNTPTSLISLVDDKRQFFKSHFGLDINGTPLEDSFCKHVITDDIDILVVEDTHKDKRFRNYNLVKNDPNVGFYAGASLTAENGQRLGTICVLDYEPKQLNDAQINGLQTLAKQVVQLFELRKSKKVEEDQKLDLEQKGKLLDNIVNATGIGIWERNLIDDSITLNEQALNIYGLNKANLSEFKTDTWFNLIHKDDLEEVKKKMLACLSYPSNDCTVQYRMLQKGGEYKWIQDQGKVLQWSNDKKPQLMYGTVQDITDKKNYTAELQRVKNNQEAMINSTKDLMWCVDLEFRLITANTAYHQLVKKIQGKPFEEGELVFSDHVSMEVTTKWKGYYNRALTSGAFSVKQKIQDPQKFWTTYGLTSFDLLYNKEGDKIGITCFSKDITSEVLSQQVLISAKEEMQKIMDTSLDIICTLDEEGYFLSVNKACKQIWGYFPKDIIGTKYLELVYKEDIKSTEDSAESVLSGQKVVNFENRYIHKNRTIVPMLWSSFWDEKDRVYYCIARDNTEKKKAELLLKNSERRFKTLVQESSDIISILDLEANFTYVSPSSFKILGATPEDYVGTNAFDYIHPNDIARVKEKFNYILQNESVEIDSFRFRDINGEWKWFENVITNQLTEPSINGLVVTTRDITAKKKAEQQLENSERRYKTLVQEGSDMICIVDEKAIFSYASPTSTKILEITPEEFVGSNAFDYVHPDDYDTVYNEFLKVLNIPQVNIKPFRFKHGAGHWVWLETAITNKLDEPTIKGIVVNSKDVTTKVQHLNAIEEQNAQLKKIAWTQSHIVRAPVARLMGLINLLTDDKGKLNVEEKEQVLSFILTSANEIDHIIKDIVENTINVIDIEENK</sequence>
<dbReference type="PANTHER" id="PTHR43304">
    <property type="entry name" value="PHYTOCHROME-LIKE PROTEIN CPH1"/>
    <property type="match status" value="1"/>
</dbReference>
<comment type="catalytic activity">
    <reaction evidence="1">
        <text>ATP + protein L-histidine = ADP + protein N-phospho-L-histidine.</text>
        <dbReference type="EC" id="2.7.13.3"/>
    </reaction>
</comment>
<keyword evidence="3" id="KW-0597">Phosphoprotein</keyword>
<dbReference type="InterPro" id="IPR001610">
    <property type="entry name" value="PAC"/>
</dbReference>
<dbReference type="InterPro" id="IPR029016">
    <property type="entry name" value="GAF-like_dom_sf"/>
</dbReference>
<evidence type="ECO:0000256" key="2">
    <source>
        <dbReference type="ARBA" id="ARBA00012438"/>
    </source>
</evidence>
<dbReference type="Pfam" id="PF13426">
    <property type="entry name" value="PAS_9"/>
    <property type="match status" value="1"/>
</dbReference>
<comment type="caution">
    <text evidence="9">The sequence shown here is derived from an EMBL/GenBank/DDBJ whole genome shotgun (WGS) entry which is preliminary data.</text>
</comment>
<dbReference type="PANTHER" id="PTHR43304:SF1">
    <property type="entry name" value="PAC DOMAIN-CONTAINING PROTEIN"/>
    <property type="match status" value="1"/>
</dbReference>
<dbReference type="InterPro" id="IPR013655">
    <property type="entry name" value="PAS_fold_3"/>
</dbReference>
<evidence type="ECO:0000259" key="7">
    <source>
        <dbReference type="PROSITE" id="PS50112"/>
    </source>
</evidence>
<dbReference type="InterPro" id="IPR000014">
    <property type="entry name" value="PAS"/>
</dbReference>
<keyword evidence="5" id="KW-0418">Kinase</keyword>
<dbReference type="SUPFAM" id="SSF55781">
    <property type="entry name" value="GAF domain-like"/>
    <property type="match status" value="1"/>
</dbReference>
<dbReference type="PROSITE" id="PS50112">
    <property type="entry name" value="PAS"/>
    <property type="match status" value="3"/>
</dbReference>
<dbReference type="Pfam" id="PF01590">
    <property type="entry name" value="GAF"/>
    <property type="match status" value="1"/>
</dbReference>
<keyword evidence="6" id="KW-0175">Coiled coil</keyword>
<dbReference type="Gene3D" id="3.30.450.40">
    <property type="match status" value="1"/>
</dbReference>
<reference evidence="9 10" key="1">
    <citation type="submission" date="2019-03" db="EMBL/GenBank/DDBJ databases">
        <title>Genomic Encyclopedia of Type Strains, Phase III (KMG-III): the genomes of soil and plant-associated and newly described type strains.</title>
        <authorList>
            <person name="Whitman W."/>
        </authorList>
    </citation>
    <scope>NUCLEOTIDE SEQUENCE [LARGE SCALE GENOMIC DNA]</scope>
    <source>
        <strain evidence="9 10">CECT 8455</strain>
    </source>
</reference>
<feature type="domain" description="PAS" evidence="7">
    <location>
        <begin position="690"/>
        <end position="760"/>
    </location>
</feature>
<dbReference type="Proteomes" id="UP000295274">
    <property type="component" value="Unassembled WGS sequence"/>
</dbReference>
<dbReference type="GO" id="GO:0000155">
    <property type="term" value="F:phosphorelay sensor kinase activity"/>
    <property type="evidence" value="ECO:0007669"/>
    <property type="project" value="InterPro"/>
</dbReference>
<dbReference type="PROSITE" id="PS50113">
    <property type="entry name" value="PAC"/>
    <property type="match status" value="2"/>
</dbReference>
<dbReference type="SUPFAM" id="SSF55785">
    <property type="entry name" value="PYP-like sensor domain (PAS domain)"/>
    <property type="match status" value="5"/>
</dbReference>
<name>A0A4R7CW22_9FLAO</name>
<evidence type="ECO:0000256" key="6">
    <source>
        <dbReference type="SAM" id="Coils"/>
    </source>
</evidence>
<dbReference type="Pfam" id="PF08447">
    <property type="entry name" value="PAS_3"/>
    <property type="match status" value="3"/>
</dbReference>
<dbReference type="SMART" id="SM00065">
    <property type="entry name" value="GAF"/>
    <property type="match status" value="1"/>
</dbReference>
<dbReference type="InterPro" id="IPR000700">
    <property type="entry name" value="PAS-assoc_C"/>
</dbReference>
<dbReference type="AlphaFoldDB" id="A0A4R7CW22"/>
<dbReference type="SMART" id="SM00086">
    <property type="entry name" value="PAC"/>
    <property type="match status" value="4"/>
</dbReference>
<dbReference type="InterPro" id="IPR052162">
    <property type="entry name" value="Sensor_kinase/Photoreceptor"/>
</dbReference>
<evidence type="ECO:0000256" key="5">
    <source>
        <dbReference type="ARBA" id="ARBA00022777"/>
    </source>
</evidence>
<dbReference type="NCBIfam" id="TIGR00229">
    <property type="entry name" value="sensory_box"/>
    <property type="match status" value="4"/>
</dbReference>
<feature type="domain" description="PAS" evidence="7">
    <location>
        <begin position="443"/>
        <end position="513"/>
    </location>
</feature>
<dbReference type="OrthoDB" id="9124519at2"/>
<feature type="domain" description="PAC" evidence="8">
    <location>
        <begin position="635"/>
        <end position="689"/>
    </location>
</feature>
<feature type="domain" description="PAC" evidence="8">
    <location>
        <begin position="260"/>
        <end position="313"/>
    </location>
</feature>
<dbReference type="InterPro" id="IPR036097">
    <property type="entry name" value="HisK_dim/P_sf"/>
</dbReference>
<keyword evidence="10" id="KW-1185">Reference proteome</keyword>
<feature type="coiled-coil region" evidence="6">
    <location>
        <begin position="548"/>
        <end position="575"/>
    </location>
</feature>
<dbReference type="SMART" id="SM00091">
    <property type="entry name" value="PAS"/>
    <property type="match status" value="5"/>
</dbReference>
<evidence type="ECO:0000313" key="10">
    <source>
        <dbReference type="Proteomes" id="UP000295274"/>
    </source>
</evidence>
<dbReference type="InterPro" id="IPR035965">
    <property type="entry name" value="PAS-like_dom_sf"/>
</dbReference>
<dbReference type="EMBL" id="SNZW01000017">
    <property type="protein sequence ID" value="TDS12693.1"/>
    <property type="molecule type" value="Genomic_DNA"/>
</dbReference>
<feature type="domain" description="PAS" evidence="7">
    <location>
        <begin position="565"/>
        <end position="635"/>
    </location>
</feature>
<evidence type="ECO:0000256" key="3">
    <source>
        <dbReference type="ARBA" id="ARBA00022553"/>
    </source>
</evidence>
<evidence type="ECO:0000256" key="1">
    <source>
        <dbReference type="ARBA" id="ARBA00000085"/>
    </source>
</evidence>
<dbReference type="SUPFAM" id="SSF47384">
    <property type="entry name" value="Homodimeric domain of signal transducing histidine kinase"/>
    <property type="match status" value="1"/>
</dbReference>
<dbReference type="Gene3D" id="1.10.287.130">
    <property type="match status" value="1"/>
</dbReference>